<gene>
    <name evidence="12" type="primary">purM</name>
    <name evidence="15" type="ORF">Desaf_3426</name>
</gene>
<evidence type="ECO:0000256" key="1">
    <source>
        <dbReference type="ARBA" id="ARBA00004686"/>
    </source>
</evidence>
<dbReference type="GO" id="GO:0005524">
    <property type="term" value="F:ATP binding"/>
    <property type="evidence" value="ECO:0007669"/>
    <property type="project" value="UniProtKB-KW"/>
</dbReference>
<feature type="domain" description="PurM-like C-terminal" evidence="14">
    <location>
        <begin position="178"/>
        <end position="343"/>
    </location>
</feature>
<dbReference type="SUPFAM" id="SSF56042">
    <property type="entry name" value="PurM C-terminal domain-like"/>
    <property type="match status" value="1"/>
</dbReference>
<dbReference type="EMBL" id="CP003221">
    <property type="protein sequence ID" value="EGJ51712.1"/>
    <property type="molecule type" value="Genomic_DNA"/>
</dbReference>
<evidence type="ECO:0000259" key="14">
    <source>
        <dbReference type="Pfam" id="PF02769"/>
    </source>
</evidence>
<dbReference type="HAMAP" id="MF_00741">
    <property type="entry name" value="AIRS"/>
    <property type="match status" value="1"/>
</dbReference>
<dbReference type="GO" id="GO:0004637">
    <property type="term" value="F:phosphoribosylamine-glycine ligase activity"/>
    <property type="evidence" value="ECO:0007669"/>
    <property type="project" value="TreeGrafter"/>
</dbReference>
<feature type="domain" description="PurM-like N-terminal" evidence="13">
    <location>
        <begin position="59"/>
        <end position="164"/>
    </location>
</feature>
<comment type="pathway">
    <text evidence="1 12">Purine metabolism; IMP biosynthesis via de novo pathway; 5-amino-1-(5-phospho-D-ribosyl)imidazole from N(2)-formyl-N(1)-(5-phospho-D-ribosyl)glycinamide: step 2/2.</text>
</comment>
<dbReference type="HOGENOM" id="CLU_047116_0_0_7"/>
<dbReference type="InterPro" id="IPR016188">
    <property type="entry name" value="PurM-like_N"/>
</dbReference>
<dbReference type="EC" id="6.3.3.1" evidence="3 12"/>
<dbReference type="GO" id="GO:0005829">
    <property type="term" value="C:cytosol"/>
    <property type="evidence" value="ECO:0007669"/>
    <property type="project" value="TreeGrafter"/>
</dbReference>
<evidence type="ECO:0000256" key="4">
    <source>
        <dbReference type="ARBA" id="ARBA00020367"/>
    </source>
</evidence>
<dbReference type="UniPathway" id="UPA00074">
    <property type="reaction ID" value="UER00129"/>
</dbReference>
<dbReference type="FunFam" id="3.30.1330.10:FF:000001">
    <property type="entry name" value="Phosphoribosylformylglycinamidine cyclo-ligase"/>
    <property type="match status" value="1"/>
</dbReference>
<evidence type="ECO:0000256" key="12">
    <source>
        <dbReference type="HAMAP-Rule" id="MF_00741"/>
    </source>
</evidence>
<evidence type="ECO:0000313" key="16">
    <source>
        <dbReference type="Proteomes" id="UP000007844"/>
    </source>
</evidence>
<dbReference type="RefSeq" id="WP_014261326.1">
    <property type="nucleotide sequence ID" value="NC_016629.1"/>
</dbReference>
<dbReference type="AlphaFoldDB" id="F3YWY8"/>
<evidence type="ECO:0000256" key="3">
    <source>
        <dbReference type="ARBA" id="ARBA00013047"/>
    </source>
</evidence>
<dbReference type="NCBIfam" id="TIGR00878">
    <property type="entry name" value="purM"/>
    <property type="match status" value="1"/>
</dbReference>
<protein>
    <recommendedName>
        <fullName evidence="4 12">Phosphoribosylformylglycinamidine cyclo-ligase</fullName>
        <ecNumber evidence="3 12">6.3.3.1</ecNumber>
    </recommendedName>
    <alternativeName>
        <fullName evidence="9 12">AIR synthase</fullName>
    </alternativeName>
    <alternativeName>
        <fullName evidence="10 12">AIRS</fullName>
    </alternativeName>
    <alternativeName>
        <fullName evidence="8 12">Phosphoribosyl-aminoimidazole synthetase</fullName>
    </alternativeName>
</protein>
<keyword evidence="7 12" id="KW-0067">ATP-binding</keyword>
<comment type="catalytic activity">
    <reaction evidence="11 12">
        <text>2-formamido-N(1)-(5-O-phospho-beta-D-ribosyl)acetamidine + ATP = 5-amino-1-(5-phospho-beta-D-ribosyl)imidazole + ADP + phosphate + H(+)</text>
        <dbReference type="Rhea" id="RHEA:23032"/>
        <dbReference type="ChEBI" id="CHEBI:15378"/>
        <dbReference type="ChEBI" id="CHEBI:30616"/>
        <dbReference type="ChEBI" id="CHEBI:43474"/>
        <dbReference type="ChEBI" id="CHEBI:137981"/>
        <dbReference type="ChEBI" id="CHEBI:147287"/>
        <dbReference type="ChEBI" id="CHEBI:456216"/>
        <dbReference type="EC" id="6.3.3.1"/>
    </reaction>
</comment>
<dbReference type="Pfam" id="PF00586">
    <property type="entry name" value="AIRS"/>
    <property type="match status" value="1"/>
</dbReference>
<dbReference type="InterPro" id="IPR010918">
    <property type="entry name" value="PurM-like_C_dom"/>
</dbReference>
<dbReference type="Gene3D" id="3.90.650.10">
    <property type="entry name" value="PurM-like C-terminal domain"/>
    <property type="match status" value="1"/>
</dbReference>
<dbReference type="GO" id="GO:0004641">
    <property type="term" value="F:phosphoribosylformylglycinamidine cyclo-ligase activity"/>
    <property type="evidence" value="ECO:0007669"/>
    <property type="project" value="UniProtKB-UniRule"/>
</dbReference>
<comment type="similarity">
    <text evidence="2 12">Belongs to the AIR synthase family.</text>
</comment>
<dbReference type="FunFam" id="3.90.650.10:FF:000001">
    <property type="entry name" value="Phosphoribosylformylglycinamidine cyclo-ligase"/>
    <property type="match status" value="1"/>
</dbReference>
<evidence type="ECO:0000256" key="11">
    <source>
        <dbReference type="ARBA" id="ARBA00049057"/>
    </source>
</evidence>
<dbReference type="Proteomes" id="UP000007844">
    <property type="component" value="Chromosome"/>
</dbReference>
<dbReference type="Gene3D" id="3.30.1330.10">
    <property type="entry name" value="PurM-like, N-terminal domain"/>
    <property type="match status" value="1"/>
</dbReference>
<evidence type="ECO:0000256" key="6">
    <source>
        <dbReference type="ARBA" id="ARBA00022741"/>
    </source>
</evidence>
<sequence length="353" mass="37708">MNDRSSAYKAAGVDIDAANDFVRGIKAMVGSTFTKGVVTEIGGFGGLFKPDLSSMEEPVLVASTDGVGTKLLLTVAFGRYDTIGIDLVAMSVNDILVQGARPLFFLDYLAIGKVDVERLKVILSGVVEGCRQAGCALLGGETAEMPDLYAPDEYDMSGFCVGLVDNSKIVEGAGVAMGDAVIGLAASGIHSNGYSLVRKLFEKSGLKADEQFPGSDKSVAEVLLAPTAIYVQPVLTIMRTMQVKAMAHITGGGFYDNIPRVLPQSVTCDIEFGSWPMLPVFDWLKSTGELTWPEMLQIFNCSIGFVLVVDQKSKADVIDRLAGHGVKAYEIGTIRQRKGDEEQVQVRFPASAS</sequence>
<dbReference type="SUPFAM" id="SSF55326">
    <property type="entry name" value="PurM N-terminal domain-like"/>
    <property type="match status" value="1"/>
</dbReference>
<dbReference type="GO" id="GO:0006189">
    <property type="term" value="P:'de novo' IMP biosynthetic process"/>
    <property type="evidence" value="ECO:0007669"/>
    <property type="project" value="UniProtKB-UniRule"/>
</dbReference>
<evidence type="ECO:0000256" key="10">
    <source>
        <dbReference type="ARBA" id="ARBA00033093"/>
    </source>
</evidence>
<comment type="subcellular location">
    <subcellularLocation>
        <location evidence="12">Cytoplasm</location>
    </subcellularLocation>
</comment>
<evidence type="ECO:0000256" key="7">
    <source>
        <dbReference type="ARBA" id="ARBA00022840"/>
    </source>
</evidence>
<dbReference type="KEGG" id="daf:Desaf_3426"/>
<dbReference type="CDD" id="cd02196">
    <property type="entry name" value="PurM"/>
    <property type="match status" value="1"/>
</dbReference>
<keyword evidence="16" id="KW-1185">Reference proteome</keyword>
<keyword evidence="6 12" id="KW-0547">Nucleotide-binding</keyword>
<evidence type="ECO:0000256" key="2">
    <source>
        <dbReference type="ARBA" id="ARBA00010280"/>
    </source>
</evidence>
<dbReference type="InterPro" id="IPR004733">
    <property type="entry name" value="PurM_cligase"/>
</dbReference>
<dbReference type="eggNOG" id="COG0150">
    <property type="taxonomic scope" value="Bacteria"/>
</dbReference>
<dbReference type="GO" id="GO:0046084">
    <property type="term" value="P:adenine biosynthetic process"/>
    <property type="evidence" value="ECO:0007669"/>
    <property type="project" value="TreeGrafter"/>
</dbReference>
<dbReference type="PANTHER" id="PTHR10520:SF12">
    <property type="entry name" value="TRIFUNCTIONAL PURINE BIOSYNTHETIC PROTEIN ADENOSINE-3"/>
    <property type="match status" value="1"/>
</dbReference>
<dbReference type="STRING" id="690850.Desaf_3426"/>
<accession>F3YWY8</accession>
<evidence type="ECO:0000313" key="15">
    <source>
        <dbReference type="EMBL" id="EGJ51712.1"/>
    </source>
</evidence>
<organism evidence="15 16">
    <name type="scientific">Desulfocurvibacter africanus subsp. africanus str. Walvis Bay</name>
    <dbReference type="NCBI Taxonomy" id="690850"/>
    <lineage>
        <taxon>Bacteria</taxon>
        <taxon>Pseudomonadati</taxon>
        <taxon>Thermodesulfobacteriota</taxon>
        <taxon>Desulfovibrionia</taxon>
        <taxon>Desulfovibrionales</taxon>
        <taxon>Desulfovibrionaceae</taxon>
        <taxon>Desulfocurvibacter</taxon>
    </lineage>
</organism>
<evidence type="ECO:0000259" key="13">
    <source>
        <dbReference type="Pfam" id="PF00586"/>
    </source>
</evidence>
<keyword evidence="12" id="KW-0963">Cytoplasm</keyword>
<proteinExistence type="inferred from homology"/>
<keyword evidence="5 12" id="KW-0436">Ligase</keyword>
<dbReference type="InterPro" id="IPR036921">
    <property type="entry name" value="PurM-like_N_sf"/>
</dbReference>
<dbReference type="InterPro" id="IPR036676">
    <property type="entry name" value="PurM-like_C_sf"/>
</dbReference>
<dbReference type="Pfam" id="PF02769">
    <property type="entry name" value="AIRS_C"/>
    <property type="match status" value="1"/>
</dbReference>
<keyword evidence="12" id="KW-0658">Purine biosynthesis</keyword>
<reference evidence="15 16" key="1">
    <citation type="journal article" date="2011" name="J. Bacteriol.">
        <title>Genome sequence of the mercury-methylating and pleomorphic Desulfovibrio africanus Strain Walvis Bay.</title>
        <authorList>
            <person name="Brown S.D."/>
            <person name="Wall J.D."/>
            <person name="Kucken A.M."/>
            <person name="Gilmour C.C."/>
            <person name="Podar M."/>
            <person name="Brandt C.C."/>
            <person name="Teshima H."/>
            <person name="Detter J.C."/>
            <person name="Han C.S."/>
            <person name="Land M.L."/>
            <person name="Lucas S."/>
            <person name="Han J."/>
            <person name="Pennacchio L."/>
            <person name="Nolan M."/>
            <person name="Pitluck S."/>
            <person name="Woyke T."/>
            <person name="Goodwin L."/>
            <person name="Palumbo A.V."/>
            <person name="Elias D.A."/>
        </authorList>
    </citation>
    <scope>NUCLEOTIDE SEQUENCE [LARGE SCALE GENOMIC DNA]</scope>
    <source>
        <strain evidence="15 16">Walvis Bay</strain>
    </source>
</reference>
<dbReference type="PANTHER" id="PTHR10520">
    <property type="entry name" value="TRIFUNCTIONAL PURINE BIOSYNTHETIC PROTEIN ADENOSINE-3-RELATED"/>
    <property type="match status" value="1"/>
</dbReference>
<evidence type="ECO:0000256" key="5">
    <source>
        <dbReference type="ARBA" id="ARBA00022598"/>
    </source>
</evidence>
<evidence type="ECO:0000256" key="9">
    <source>
        <dbReference type="ARBA" id="ARBA00032931"/>
    </source>
</evidence>
<name>F3YWY8_DESAF</name>
<evidence type="ECO:0000256" key="8">
    <source>
        <dbReference type="ARBA" id="ARBA00031908"/>
    </source>
</evidence>